<dbReference type="InterPro" id="IPR009061">
    <property type="entry name" value="DNA-bd_dom_put_sf"/>
</dbReference>
<dbReference type="STRING" id="52441.SAMN05216302_10693"/>
<evidence type="ECO:0000256" key="2">
    <source>
        <dbReference type="SAM" id="Coils"/>
    </source>
</evidence>
<evidence type="ECO:0000256" key="1">
    <source>
        <dbReference type="ARBA" id="ARBA00023125"/>
    </source>
</evidence>
<protein>
    <submittedName>
        <fullName evidence="4">Cd(II)/Pb(II)-responsive transcriptional regulator</fullName>
    </submittedName>
</protein>
<evidence type="ECO:0000313" key="4">
    <source>
        <dbReference type="EMBL" id="SFL36647.1"/>
    </source>
</evidence>
<feature type="domain" description="HTH merR-type" evidence="3">
    <location>
        <begin position="1"/>
        <end position="69"/>
    </location>
</feature>
<sequence>MKIGELAKLTACSVQTIRYYEKEGLLRSIKRNEGNFRLYDTRAVKELLFIKHCRSLDISLSEIRQLIDLKNSPETTCNNVNILVDRHNKQVDLRIRELKELKKQLKILRRKCTAGRVVKDCGILLELSQ</sequence>
<evidence type="ECO:0000313" key="5">
    <source>
        <dbReference type="Proteomes" id="UP000199533"/>
    </source>
</evidence>
<name>A0A1I4H4T0_9PROT</name>
<dbReference type="NCBIfam" id="TIGR02047">
    <property type="entry name" value="CadR-PbrR"/>
    <property type="match status" value="1"/>
</dbReference>
<dbReference type="PROSITE" id="PS50937">
    <property type="entry name" value="HTH_MERR_2"/>
    <property type="match status" value="1"/>
</dbReference>
<dbReference type="Pfam" id="PF13411">
    <property type="entry name" value="MerR_1"/>
    <property type="match status" value="1"/>
</dbReference>
<organism evidence="4 5">
    <name type="scientific">Nitrosomonas aestuarii</name>
    <dbReference type="NCBI Taxonomy" id="52441"/>
    <lineage>
        <taxon>Bacteria</taxon>
        <taxon>Pseudomonadati</taxon>
        <taxon>Pseudomonadota</taxon>
        <taxon>Betaproteobacteria</taxon>
        <taxon>Nitrosomonadales</taxon>
        <taxon>Nitrosomonadaceae</taxon>
        <taxon>Nitrosomonas</taxon>
    </lineage>
</organism>
<dbReference type="RefSeq" id="WP_090703608.1">
    <property type="nucleotide sequence ID" value="NZ_FOSP01000069.1"/>
</dbReference>
<dbReference type="EMBL" id="FOSP01000069">
    <property type="protein sequence ID" value="SFL36647.1"/>
    <property type="molecule type" value="Genomic_DNA"/>
</dbReference>
<keyword evidence="5" id="KW-1185">Reference proteome</keyword>
<dbReference type="InterPro" id="IPR047057">
    <property type="entry name" value="MerR_fam"/>
</dbReference>
<dbReference type="PANTHER" id="PTHR30204:SF92">
    <property type="entry name" value="HTH-TYPE TRANSCRIPTIONAL REGULATOR ZNTR"/>
    <property type="match status" value="1"/>
</dbReference>
<dbReference type="GO" id="GO:0003700">
    <property type="term" value="F:DNA-binding transcription factor activity"/>
    <property type="evidence" value="ECO:0007669"/>
    <property type="project" value="InterPro"/>
</dbReference>
<dbReference type="Proteomes" id="UP000199533">
    <property type="component" value="Unassembled WGS sequence"/>
</dbReference>
<dbReference type="OrthoDB" id="9808480at2"/>
<keyword evidence="1" id="KW-0238">DNA-binding</keyword>
<reference evidence="5" key="1">
    <citation type="submission" date="2016-10" db="EMBL/GenBank/DDBJ databases">
        <authorList>
            <person name="Varghese N."/>
            <person name="Submissions S."/>
        </authorList>
    </citation>
    <scope>NUCLEOTIDE SEQUENCE [LARGE SCALE GENOMIC DNA]</scope>
    <source>
        <strain evidence="5">Nm69</strain>
    </source>
</reference>
<dbReference type="PRINTS" id="PR00040">
    <property type="entry name" value="HTHMERR"/>
</dbReference>
<keyword evidence="2" id="KW-0175">Coiled coil</keyword>
<gene>
    <name evidence="4" type="ORF">SAMN05216302_10693</name>
</gene>
<dbReference type="GO" id="GO:0003677">
    <property type="term" value="F:DNA binding"/>
    <property type="evidence" value="ECO:0007669"/>
    <property type="project" value="UniProtKB-KW"/>
</dbReference>
<accession>A0A1I4H4T0</accession>
<dbReference type="GO" id="GO:0045893">
    <property type="term" value="P:positive regulation of DNA-templated transcription"/>
    <property type="evidence" value="ECO:0007669"/>
    <property type="project" value="InterPro"/>
</dbReference>
<proteinExistence type="predicted"/>
<dbReference type="AlphaFoldDB" id="A0A1I4H4T0"/>
<dbReference type="Gene3D" id="1.10.1660.10">
    <property type="match status" value="1"/>
</dbReference>
<dbReference type="PANTHER" id="PTHR30204">
    <property type="entry name" value="REDOX-CYCLING DRUG-SENSING TRANSCRIPTIONAL ACTIVATOR SOXR"/>
    <property type="match status" value="1"/>
</dbReference>
<dbReference type="InterPro" id="IPR000551">
    <property type="entry name" value="MerR-type_HTH_dom"/>
</dbReference>
<dbReference type="InterPro" id="IPR011791">
    <property type="entry name" value="CadR-PbrR"/>
</dbReference>
<dbReference type="GO" id="GO:0046872">
    <property type="term" value="F:metal ion binding"/>
    <property type="evidence" value="ECO:0007669"/>
    <property type="project" value="InterPro"/>
</dbReference>
<dbReference type="SUPFAM" id="SSF46955">
    <property type="entry name" value="Putative DNA-binding domain"/>
    <property type="match status" value="1"/>
</dbReference>
<dbReference type="SMART" id="SM00422">
    <property type="entry name" value="HTH_MERR"/>
    <property type="match status" value="1"/>
</dbReference>
<feature type="coiled-coil region" evidence="2">
    <location>
        <begin position="84"/>
        <end position="111"/>
    </location>
</feature>
<evidence type="ECO:0000259" key="3">
    <source>
        <dbReference type="PROSITE" id="PS50937"/>
    </source>
</evidence>
<dbReference type="CDD" id="cd04784">
    <property type="entry name" value="HTH_CadR-PbrR"/>
    <property type="match status" value="1"/>
</dbReference>